<evidence type="ECO:0000256" key="1">
    <source>
        <dbReference type="RuleBase" id="RU365090"/>
    </source>
</evidence>
<dbReference type="InterPro" id="IPR036425">
    <property type="entry name" value="MoaB/Mog-like_dom_sf"/>
</dbReference>
<dbReference type="CDD" id="cd03522">
    <property type="entry name" value="MoeA_like"/>
    <property type="match status" value="1"/>
</dbReference>
<dbReference type="InterPro" id="IPR038987">
    <property type="entry name" value="MoeA-like"/>
</dbReference>
<reference evidence="3" key="1">
    <citation type="submission" date="2021-03" db="EMBL/GenBank/DDBJ databases">
        <title>Comparative Genomics and Metabolomics in the genus Turicibacter.</title>
        <authorList>
            <person name="Maki J."/>
            <person name="Looft T."/>
        </authorList>
    </citation>
    <scope>NUCLEOTIDE SEQUENCE</scope>
    <source>
        <strain evidence="3">ISU324</strain>
    </source>
</reference>
<name>A0A9Q9CF29_9FIRM</name>
<dbReference type="GO" id="GO:0005829">
    <property type="term" value="C:cytosol"/>
    <property type="evidence" value="ECO:0007669"/>
    <property type="project" value="TreeGrafter"/>
</dbReference>
<organism evidence="3 4">
    <name type="scientific">Turicibacter bilis</name>
    <dbReference type="NCBI Taxonomy" id="2735723"/>
    <lineage>
        <taxon>Bacteria</taxon>
        <taxon>Bacillati</taxon>
        <taxon>Bacillota</taxon>
        <taxon>Erysipelotrichia</taxon>
        <taxon>Erysipelotrichales</taxon>
        <taxon>Turicibacteraceae</taxon>
        <taxon>Turicibacter</taxon>
    </lineage>
</organism>
<accession>A0A9Q9CF29</accession>
<keyword evidence="1" id="KW-0808">Transferase</keyword>
<proteinExistence type="inferred from homology"/>
<keyword evidence="1" id="KW-0501">Molybdenum cofactor biosynthesis</keyword>
<dbReference type="PANTHER" id="PTHR10192:SF28">
    <property type="entry name" value="MOLYBDOPTERIN MOLYBDENUMTRANSFERASE"/>
    <property type="match status" value="1"/>
</dbReference>
<comment type="pathway">
    <text evidence="1">Cofactor biosynthesis; molybdopterin biosynthesis.</text>
</comment>
<dbReference type="Gene3D" id="3.40.980.10">
    <property type="entry name" value="MoaB/Mog-like domain"/>
    <property type="match status" value="1"/>
</dbReference>
<dbReference type="InterPro" id="IPR001453">
    <property type="entry name" value="MoaB/Mog_dom"/>
</dbReference>
<comment type="catalytic activity">
    <reaction evidence="1">
        <text>adenylyl-molybdopterin + molybdate = Mo-molybdopterin + AMP + H(+)</text>
        <dbReference type="Rhea" id="RHEA:35047"/>
        <dbReference type="ChEBI" id="CHEBI:15378"/>
        <dbReference type="ChEBI" id="CHEBI:36264"/>
        <dbReference type="ChEBI" id="CHEBI:62727"/>
        <dbReference type="ChEBI" id="CHEBI:71302"/>
        <dbReference type="ChEBI" id="CHEBI:456215"/>
    </reaction>
</comment>
<gene>
    <name evidence="3" type="ORF">J0J70_07165</name>
</gene>
<comment type="function">
    <text evidence="1">Catalyzes the insertion of molybdate into adenylated molybdopterin with the concomitant release of AMP.</text>
</comment>
<dbReference type="SMART" id="SM00852">
    <property type="entry name" value="MoCF_biosynth"/>
    <property type="match status" value="1"/>
</dbReference>
<dbReference type="GO" id="GO:0006777">
    <property type="term" value="P:Mo-molybdopterin cofactor biosynthetic process"/>
    <property type="evidence" value="ECO:0007669"/>
    <property type="project" value="UniProtKB-UniRule"/>
</dbReference>
<evidence type="ECO:0000313" key="3">
    <source>
        <dbReference type="EMBL" id="UUF07415.1"/>
    </source>
</evidence>
<protein>
    <recommendedName>
        <fullName evidence="1">Molybdopterin molybdenumtransferase</fullName>
        <ecNumber evidence="1">2.10.1.1</ecNumber>
    </recommendedName>
</protein>
<dbReference type="GO" id="GO:0061599">
    <property type="term" value="F:molybdopterin molybdotransferase activity"/>
    <property type="evidence" value="ECO:0007669"/>
    <property type="project" value="UniProtKB-UniRule"/>
</dbReference>
<dbReference type="EMBL" id="CP071250">
    <property type="protein sequence ID" value="UUF07415.1"/>
    <property type="molecule type" value="Genomic_DNA"/>
</dbReference>
<dbReference type="Gene3D" id="3.90.105.10">
    <property type="entry name" value="Molybdopterin biosynthesis moea protein, domain 2"/>
    <property type="match status" value="1"/>
</dbReference>
<keyword evidence="1" id="KW-0500">Molybdenum</keyword>
<dbReference type="AlphaFoldDB" id="A0A9Q9CF29"/>
<keyword evidence="1" id="KW-0460">Magnesium</keyword>
<feature type="domain" description="MoaB/Mog" evidence="2">
    <location>
        <begin position="173"/>
        <end position="306"/>
    </location>
</feature>
<dbReference type="Proteomes" id="UP001058072">
    <property type="component" value="Chromosome"/>
</dbReference>
<dbReference type="PANTHER" id="PTHR10192">
    <property type="entry name" value="MOLYBDOPTERIN BIOSYNTHESIS PROTEIN"/>
    <property type="match status" value="1"/>
</dbReference>
<sequence>MKKIKTIDAVGHVLCHDITQIIKDVKDGPVFKKGHVVREEDIEVLLSVGKDHLYIYEADESMLHENDAADILYNVCKNDYMKPTEVKEGKIEVIATEGGLLKVDIDRLQQINEIGEIIIATRHNNTVIKANDKLAGTRIIPLMIHKDKLEQVKAIHNEQPLLEIKPFHHFKVGVITTGNEVYYGRIKDTFTPVIKNKLAKYNLEINHHIIVNDDIEKIQAAISECRDLGMELIICTGGMSVDPDDLTPGAIKASGAEILTYGAPVLPGAMFLLGYFEDGTPIVGLPGCVMYAKATSFDLMFPRILAKDTITKKEIAALGHGGLCLKCPVCTFPHCEFGKGS</sequence>
<dbReference type="EC" id="2.10.1.1" evidence="1"/>
<keyword evidence="1" id="KW-0479">Metal-binding</keyword>
<dbReference type="SUPFAM" id="SSF53218">
    <property type="entry name" value="Molybdenum cofactor biosynthesis proteins"/>
    <property type="match status" value="1"/>
</dbReference>
<dbReference type="Pfam" id="PF00994">
    <property type="entry name" value="MoCF_biosynth"/>
    <property type="match status" value="1"/>
</dbReference>
<dbReference type="GO" id="GO:0046872">
    <property type="term" value="F:metal ion binding"/>
    <property type="evidence" value="ECO:0007669"/>
    <property type="project" value="UniProtKB-UniRule"/>
</dbReference>
<comment type="similarity">
    <text evidence="1">Belongs to the MoeA family.</text>
</comment>
<evidence type="ECO:0000313" key="4">
    <source>
        <dbReference type="Proteomes" id="UP001058072"/>
    </source>
</evidence>
<comment type="cofactor">
    <cofactor evidence="1">
        <name>Mg(2+)</name>
        <dbReference type="ChEBI" id="CHEBI:18420"/>
    </cofactor>
</comment>
<evidence type="ECO:0000259" key="2">
    <source>
        <dbReference type="SMART" id="SM00852"/>
    </source>
</evidence>
<dbReference type="RefSeq" id="WP_055305606.1">
    <property type="nucleotide sequence ID" value="NZ_CP071250.1"/>
</dbReference>